<evidence type="ECO:0000313" key="2">
    <source>
        <dbReference type="EMBL" id="OGG11245.1"/>
    </source>
</evidence>
<evidence type="ECO:0008006" key="4">
    <source>
        <dbReference type="Google" id="ProtNLM"/>
    </source>
</evidence>
<name>A0A1F5ZFX2_9BACT</name>
<evidence type="ECO:0000313" key="3">
    <source>
        <dbReference type="Proteomes" id="UP000177268"/>
    </source>
</evidence>
<sequence>MRHFHALAKIFLAIFLFLLIPSVSPSVPIHSLQVKAAAGGSGTNWLWRDYGTEVTNTMKSGQVSGGSWITQAGYWQALSISCAILPIYGPNNCSDDPTLFKQMTQRSAISNIAQAINILYTNQPANFGLWLADTGTSLGFIPKQAFAQGVGFNGLSPLLGVWKAMRNISYVLLALAMVVVGFMVMFRKKIDPKTVVTVQNALPRIVIALILITFSYAIVGLLIDVMYIAIAFINGVVKSGFGNASPLSDINLVSGGFRDLWHAVFVPVENLNQPANTSVDFQQTVDALTGSVTLNFSDLAFIFQLLVAIFYLVAFIRILFLLLGSYTQILLALIVGPIQILLDVFPGTNGFISWMRNIIANLTVWPITIFLLILGGLIGRNFSGNTLWVPPLLPQAGVVGGIGELIISLGIVWSIPSIVGNIKESVKGKEGVSLLGGGGGGPGAAGGGIMQLISATYYLKSLAPQSITGRIFGKPGGGQE</sequence>
<organism evidence="2 3">
    <name type="scientific">Candidatus Gottesmanbacteria bacterium RBG_13_45_10</name>
    <dbReference type="NCBI Taxonomy" id="1798370"/>
    <lineage>
        <taxon>Bacteria</taxon>
        <taxon>Candidatus Gottesmaniibacteriota</taxon>
    </lineage>
</organism>
<dbReference type="Proteomes" id="UP000177268">
    <property type="component" value="Unassembled WGS sequence"/>
</dbReference>
<feature type="transmembrane region" description="Helical" evidence="1">
    <location>
        <begin position="206"/>
        <end position="233"/>
    </location>
</feature>
<feature type="transmembrane region" description="Helical" evidence="1">
    <location>
        <begin position="358"/>
        <end position="378"/>
    </location>
</feature>
<feature type="transmembrane region" description="Helical" evidence="1">
    <location>
        <begin position="330"/>
        <end position="352"/>
    </location>
</feature>
<keyword evidence="1" id="KW-0472">Membrane</keyword>
<reference evidence="2 3" key="1">
    <citation type="journal article" date="2016" name="Nat. Commun.">
        <title>Thousands of microbial genomes shed light on interconnected biogeochemical processes in an aquifer system.</title>
        <authorList>
            <person name="Anantharaman K."/>
            <person name="Brown C.T."/>
            <person name="Hug L.A."/>
            <person name="Sharon I."/>
            <person name="Castelle C.J."/>
            <person name="Probst A.J."/>
            <person name="Thomas B.C."/>
            <person name="Singh A."/>
            <person name="Wilkins M.J."/>
            <person name="Karaoz U."/>
            <person name="Brodie E.L."/>
            <person name="Williams K.H."/>
            <person name="Hubbard S.S."/>
            <person name="Banfield J.F."/>
        </authorList>
    </citation>
    <scope>NUCLEOTIDE SEQUENCE [LARGE SCALE GENOMIC DNA]</scope>
</reference>
<protein>
    <recommendedName>
        <fullName evidence="4">Type IV secretion system protein</fullName>
    </recommendedName>
</protein>
<dbReference type="STRING" id="1798370.A2Z00_01205"/>
<comment type="caution">
    <text evidence="2">The sequence shown here is derived from an EMBL/GenBank/DDBJ whole genome shotgun (WGS) entry which is preliminary data.</text>
</comment>
<dbReference type="EMBL" id="MFIZ01000034">
    <property type="protein sequence ID" value="OGG11245.1"/>
    <property type="molecule type" value="Genomic_DNA"/>
</dbReference>
<keyword evidence="1" id="KW-0812">Transmembrane</keyword>
<gene>
    <name evidence="2" type="ORF">A2Z00_01205</name>
</gene>
<accession>A0A1F5ZFX2</accession>
<evidence type="ECO:0000256" key="1">
    <source>
        <dbReference type="SAM" id="Phobius"/>
    </source>
</evidence>
<feature type="transmembrane region" description="Helical" evidence="1">
    <location>
        <begin position="168"/>
        <end position="186"/>
    </location>
</feature>
<keyword evidence="1" id="KW-1133">Transmembrane helix</keyword>
<feature type="transmembrane region" description="Helical" evidence="1">
    <location>
        <begin position="301"/>
        <end position="323"/>
    </location>
</feature>
<dbReference type="AlphaFoldDB" id="A0A1F5ZFX2"/>
<proteinExistence type="predicted"/>